<evidence type="ECO:0000313" key="1">
    <source>
        <dbReference type="EMBL" id="KIO77096.1"/>
    </source>
</evidence>
<keyword evidence="2" id="KW-1185">Reference proteome</keyword>
<sequence>MHFKKKPSLTTLTAVENEIRSQLPLLNIADRYKLLDKWEKALTPLISRLDPEQGKLLSAYGATIYNPVEGESVTDTQKKFDNDFTASLEASQKSLLHQLTAHQIEITTEEEVGPVFSLKPLYWKELFASSLPESDQKFWDQKAFENDPVIDFDAGLAVDRITLGEWAFAWEQYLKKYPGSHYQNQAKENYRSYMSYLLGGLENTATLNTETNSIEPDVDADFDTIIKHHPNSTVANSIIAFRKKVKEAGGQNNLQSNLYNLINSILKNTR</sequence>
<dbReference type="AlphaFoldDB" id="A0A0D0GRF9"/>
<dbReference type="RefSeq" id="WP_041881943.1">
    <property type="nucleotide sequence ID" value="NZ_JXRA01000045.1"/>
</dbReference>
<dbReference type="STRING" id="1503925.TH53_11210"/>
<reference evidence="1 2" key="1">
    <citation type="submission" date="2015-01" db="EMBL/GenBank/DDBJ databases">
        <title>Draft genome sequence of Pedobacter sp. NL19 isolated from sludge of an effluent treatment pond in an abandoned uranium mine.</title>
        <authorList>
            <person name="Santos T."/>
            <person name="Caetano T."/>
            <person name="Covas C."/>
            <person name="Cruz A."/>
            <person name="Mendo S."/>
        </authorList>
    </citation>
    <scope>NUCLEOTIDE SEQUENCE [LARGE SCALE GENOMIC DNA]</scope>
    <source>
        <strain evidence="1 2">NL19</strain>
    </source>
</reference>
<organism evidence="1 2">
    <name type="scientific">Pedobacter lusitanus</name>
    <dbReference type="NCBI Taxonomy" id="1503925"/>
    <lineage>
        <taxon>Bacteria</taxon>
        <taxon>Pseudomonadati</taxon>
        <taxon>Bacteroidota</taxon>
        <taxon>Sphingobacteriia</taxon>
        <taxon>Sphingobacteriales</taxon>
        <taxon>Sphingobacteriaceae</taxon>
        <taxon>Pedobacter</taxon>
    </lineage>
</organism>
<dbReference type="OrthoDB" id="8605367at2"/>
<dbReference type="EMBL" id="JXRA01000045">
    <property type="protein sequence ID" value="KIO77096.1"/>
    <property type="molecule type" value="Genomic_DNA"/>
</dbReference>
<protein>
    <submittedName>
        <fullName evidence="1">Uncharacterized protein</fullName>
    </submittedName>
</protein>
<name>A0A0D0GRF9_9SPHI</name>
<accession>A0A0D0GRF9</accession>
<dbReference type="Proteomes" id="UP000032049">
    <property type="component" value="Unassembled WGS sequence"/>
</dbReference>
<proteinExistence type="predicted"/>
<comment type="caution">
    <text evidence="1">The sequence shown here is derived from an EMBL/GenBank/DDBJ whole genome shotgun (WGS) entry which is preliminary data.</text>
</comment>
<evidence type="ECO:0000313" key="2">
    <source>
        <dbReference type="Proteomes" id="UP000032049"/>
    </source>
</evidence>
<gene>
    <name evidence="1" type="ORF">TH53_11210</name>
</gene>